<accession>A0A432XLT2</accession>
<organism evidence="1 2">
    <name type="scientific">Pseudidiomarina donghaiensis</name>
    <dbReference type="NCBI Taxonomy" id="519452"/>
    <lineage>
        <taxon>Bacteria</taxon>
        <taxon>Pseudomonadati</taxon>
        <taxon>Pseudomonadota</taxon>
        <taxon>Gammaproteobacteria</taxon>
        <taxon>Alteromonadales</taxon>
        <taxon>Idiomarinaceae</taxon>
        <taxon>Pseudidiomarina</taxon>
    </lineage>
</organism>
<dbReference type="SUPFAM" id="SSF56784">
    <property type="entry name" value="HAD-like"/>
    <property type="match status" value="1"/>
</dbReference>
<dbReference type="EMBL" id="PIPU01000001">
    <property type="protein sequence ID" value="RUO49647.1"/>
    <property type="molecule type" value="Genomic_DNA"/>
</dbReference>
<dbReference type="RefSeq" id="WP_092838158.1">
    <property type="nucleotide sequence ID" value="NZ_FPCF01000001.1"/>
</dbReference>
<dbReference type="OrthoDB" id="9784466at2"/>
<dbReference type="AlphaFoldDB" id="A0A432XLT2"/>
<comment type="caution">
    <text evidence="1">The sequence shown here is derived from an EMBL/GenBank/DDBJ whole genome shotgun (WGS) entry which is preliminary data.</text>
</comment>
<sequence length="114" mass="12913">MDIALFDFDGTITHQDTFTQFVKTAIPKRRQKWGRIILAPSILGYRLGLVSSSTMRQKIIKVGFRNVPAQLIEAQGRTHAENYIPTVLRPEALERIQWHKARGDRVVVVSASLA</sequence>
<dbReference type="Pfam" id="PF12710">
    <property type="entry name" value="HAD"/>
    <property type="match status" value="1"/>
</dbReference>
<evidence type="ECO:0000313" key="1">
    <source>
        <dbReference type="EMBL" id="RUO49647.1"/>
    </source>
</evidence>
<name>A0A432XLT2_9GAMM</name>
<dbReference type="STRING" id="519452.SAMN04488139_0929"/>
<dbReference type="Gene3D" id="1.20.1440.100">
    <property type="entry name" value="SG protein - dephosphorylation function"/>
    <property type="match status" value="1"/>
</dbReference>
<gene>
    <name evidence="1" type="ORF">CWE24_03955</name>
</gene>
<evidence type="ECO:0000313" key="2">
    <source>
        <dbReference type="Proteomes" id="UP000286985"/>
    </source>
</evidence>
<dbReference type="NCBIfam" id="TIGR01488">
    <property type="entry name" value="HAD-SF-IB"/>
    <property type="match status" value="1"/>
</dbReference>
<dbReference type="InterPro" id="IPR036412">
    <property type="entry name" value="HAD-like_sf"/>
</dbReference>
<dbReference type="Proteomes" id="UP000286985">
    <property type="component" value="Unassembled WGS sequence"/>
</dbReference>
<proteinExistence type="predicted"/>
<protein>
    <recommendedName>
        <fullName evidence="3">HAD-IB family hydrolase</fullName>
    </recommendedName>
</protein>
<dbReference type="InterPro" id="IPR023214">
    <property type="entry name" value="HAD_sf"/>
</dbReference>
<reference evidence="2" key="1">
    <citation type="journal article" date="2018" name="Front. Microbiol.">
        <title>Genome-Based Analysis Reveals the Taxonomy and Diversity of the Family Idiomarinaceae.</title>
        <authorList>
            <person name="Liu Y."/>
            <person name="Lai Q."/>
            <person name="Shao Z."/>
        </authorList>
    </citation>
    <scope>NUCLEOTIDE SEQUENCE [LARGE SCALE GENOMIC DNA]</scope>
    <source>
        <strain evidence="2">908033</strain>
    </source>
</reference>
<dbReference type="Gene3D" id="3.40.50.1000">
    <property type="entry name" value="HAD superfamily/HAD-like"/>
    <property type="match status" value="1"/>
</dbReference>
<keyword evidence="2" id="KW-1185">Reference proteome</keyword>
<evidence type="ECO:0008006" key="3">
    <source>
        <dbReference type="Google" id="ProtNLM"/>
    </source>
</evidence>